<gene>
    <name evidence="1" type="ORF">Patl1_19648</name>
</gene>
<evidence type="ECO:0000313" key="2">
    <source>
        <dbReference type="Proteomes" id="UP001164250"/>
    </source>
</evidence>
<name>A0ACC1BXX5_9ROSI</name>
<dbReference type="Proteomes" id="UP001164250">
    <property type="component" value="Chromosome 2"/>
</dbReference>
<dbReference type="EMBL" id="CM047898">
    <property type="protein sequence ID" value="KAJ0104612.1"/>
    <property type="molecule type" value="Genomic_DNA"/>
</dbReference>
<organism evidence="1 2">
    <name type="scientific">Pistacia atlantica</name>
    <dbReference type="NCBI Taxonomy" id="434234"/>
    <lineage>
        <taxon>Eukaryota</taxon>
        <taxon>Viridiplantae</taxon>
        <taxon>Streptophyta</taxon>
        <taxon>Embryophyta</taxon>
        <taxon>Tracheophyta</taxon>
        <taxon>Spermatophyta</taxon>
        <taxon>Magnoliopsida</taxon>
        <taxon>eudicotyledons</taxon>
        <taxon>Gunneridae</taxon>
        <taxon>Pentapetalae</taxon>
        <taxon>rosids</taxon>
        <taxon>malvids</taxon>
        <taxon>Sapindales</taxon>
        <taxon>Anacardiaceae</taxon>
        <taxon>Pistacia</taxon>
    </lineage>
</organism>
<reference evidence="2" key="1">
    <citation type="journal article" date="2023" name="G3 (Bethesda)">
        <title>Genome assembly and association tests identify interacting loci associated with vigor, precocity, and sex in interspecific pistachio rootstocks.</title>
        <authorList>
            <person name="Palmer W."/>
            <person name="Jacygrad E."/>
            <person name="Sagayaradj S."/>
            <person name="Cavanaugh K."/>
            <person name="Han R."/>
            <person name="Bertier L."/>
            <person name="Beede B."/>
            <person name="Kafkas S."/>
            <person name="Golino D."/>
            <person name="Preece J."/>
            <person name="Michelmore R."/>
        </authorList>
    </citation>
    <scope>NUCLEOTIDE SEQUENCE [LARGE SCALE GENOMIC DNA]</scope>
</reference>
<evidence type="ECO:0000313" key="1">
    <source>
        <dbReference type="EMBL" id="KAJ0104612.1"/>
    </source>
</evidence>
<comment type="caution">
    <text evidence="1">The sequence shown here is derived from an EMBL/GenBank/DDBJ whole genome shotgun (WGS) entry which is preliminary data.</text>
</comment>
<keyword evidence="2" id="KW-1185">Reference proteome</keyword>
<sequence length="124" mass="14284">MVGLSTSREVWTALERMFSSHSSARVIQTWQFLVLTKKGNLSISYYYQKMKSFSDTLVAIRQSLQAHEFTTYLLGGLDSSYDAIITSISTQIDKMSSKEMFNHLLAFELRIEQHQLLSKPRLVK</sequence>
<accession>A0ACC1BXX5</accession>
<protein>
    <submittedName>
        <fullName evidence="1">Uncharacterized protein</fullName>
    </submittedName>
</protein>
<proteinExistence type="predicted"/>